<dbReference type="GO" id="GO:0045892">
    <property type="term" value="P:negative regulation of DNA-templated transcription"/>
    <property type="evidence" value="ECO:0007669"/>
    <property type="project" value="TreeGrafter"/>
</dbReference>
<dbReference type="SUPFAM" id="SSF64288">
    <property type="entry name" value="Chorismate lyase-like"/>
    <property type="match status" value="1"/>
</dbReference>
<dbReference type="PANTHER" id="PTHR44846">
    <property type="entry name" value="MANNOSYL-D-GLYCERATE TRANSPORT/METABOLISM SYSTEM REPRESSOR MNGR-RELATED"/>
    <property type="match status" value="1"/>
</dbReference>
<dbReference type="Pfam" id="PF07702">
    <property type="entry name" value="UTRA"/>
    <property type="match status" value="1"/>
</dbReference>
<dbReference type="Gene3D" id="3.40.1410.10">
    <property type="entry name" value="Chorismate lyase-like"/>
    <property type="match status" value="1"/>
</dbReference>
<organism evidence="2">
    <name type="scientific">bioreactor metagenome</name>
    <dbReference type="NCBI Taxonomy" id="1076179"/>
    <lineage>
        <taxon>unclassified sequences</taxon>
        <taxon>metagenomes</taxon>
        <taxon>ecological metagenomes</taxon>
    </lineage>
</organism>
<sequence length="180" mass="20777">MYREQGSGTYVADPKMNYRISGLSGLTEEMVIRRGLKVNTEIISFEEKSPSKSIRVSLELEEGEKVYKIIRLRKVEGVAYALEVSYIPLTLCHDFNINKLENKSLYSVLRTEYGLDMEYANQTIEPIMIDEYEGKLLGIKENSLALLFIRQTCTSSGKPFEVTRSTYRTDKYKFEITLKK</sequence>
<proteinExistence type="predicted"/>
<dbReference type="AlphaFoldDB" id="A0A645FWJ4"/>
<dbReference type="SMART" id="SM00866">
    <property type="entry name" value="UTRA"/>
    <property type="match status" value="1"/>
</dbReference>
<comment type="caution">
    <text evidence="2">The sequence shown here is derived from an EMBL/GenBank/DDBJ whole genome shotgun (WGS) entry which is preliminary data.</text>
</comment>
<dbReference type="InterPro" id="IPR028978">
    <property type="entry name" value="Chorismate_lyase_/UTRA_dom_sf"/>
</dbReference>
<protein>
    <submittedName>
        <fullName evidence="2">HTH-type transcriptional repressor YvoA</fullName>
    </submittedName>
</protein>
<dbReference type="InterPro" id="IPR050679">
    <property type="entry name" value="Bact_HTH_transcr_reg"/>
</dbReference>
<name>A0A645FWJ4_9ZZZZ</name>
<dbReference type="InterPro" id="IPR011663">
    <property type="entry name" value="UTRA"/>
</dbReference>
<feature type="domain" description="UbiC transcription regulator-associated" evidence="1">
    <location>
        <begin position="33"/>
        <end position="173"/>
    </location>
</feature>
<evidence type="ECO:0000259" key="1">
    <source>
        <dbReference type="SMART" id="SM00866"/>
    </source>
</evidence>
<evidence type="ECO:0000313" key="2">
    <source>
        <dbReference type="EMBL" id="MPN18898.1"/>
    </source>
</evidence>
<dbReference type="GO" id="GO:0003677">
    <property type="term" value="F:DNA binding"/>
    <property type="evidence" value="ECO:0007669"/>
    <property type="project" value="InterPro"/>
</dbReference>
<dbReference type="EMBL" id="VSSQ01066325">
    <property type="protein sequence ID" value="MPN18898.1"/>
    <property type="molecule type" value="Genomic_DNA"/>
</dbReference>
<accession>A0A645FWJ4</accession>
<dbReference type="PANTHER" id="PTHR44846:SF1">
    <property type="entry name" value="MANNOSYL-D-GLYCERATE TRANSPORT_METABOLISM SYSTEM REPRESSOR MNGR-RELATED"/>
    <property type="match status" value="1"/>
</dbReference>
<reference evidence="2" key="1">
    <citation type="submission" date="2019-08" db="EMBL/GenBank/DDBJ databases">
        <authorList>
            <person name="Kucharzyk K."/>
            <person name="Murdoch R.W."/>
            <person name="Higgins S."/>
            <person name="Loffler F."/>
        </authorList>
    </citation>
    <scope>NUCLEOTIDE SEQUENCE</scope>
</reference>
<gene>
    <name evidence="2" type="primary">yvoA_32</name>
    <name evidence="2" type="ORF">SDC9_166263</name>
</gene>